<organism evidence="1 2">
    <name type="scientific">Dryococelus australis</name>
    <dbReference type="NCBI Taxonomy" id="614101"/>
    <lineage>
        <taxon>Eukaryota</taxon>
        <taxon>Metazoa</taxon>
        <taxon>Ecdysozoa</taxon>
        <taxon>Arthropoda</taxon>
        <taxon>Hexapoda</taxon>
        <taxon>Insecta</taxon>
        <taxon>Pterygota</taxon>
        <taxon>Neoptera</taxon>
        <taxon>Polyneoptera</taxon>
        <taxon>Phasmatodea</taxon>
        <taxon>Verophasmatodea</taxon>
        <taxon>Anareolatae</taxon>
        <taxon>Phasmatidae</taxon>
        <taxon>Eurycanthinae</taxon>
        <taxon>Dryococelus</taxon>
    </lineage>
</organism>
<accession>A0ABQ9IBR1</accession>
<comment type="caution">
    <text evidence="1">The sequence shown here is derived from an EMBL/GenBank/DDBJ whole genome shotgun (WGS) entry which is preliminary data.</text>
</comment>
<proteinExistence type="predicted"/>
<dbReference type="EMBL" id="JARBHB010000002">
    <property type="protein sequence ID" value="KAJ8894088.1"/>
    <property type="molecule type" value="Genomic_DNA"/>
</dbReference>
<evidence type="ECO:0000313" key="1">
    <source>
        <dbReference type="EMBL" id="KAJ8894088.1"/>
    </source>
</evidence>
<evidence type="ECO:0000313" key="2">
    <source>
        <dbReference type="Proteomes" id="UP001159363"/>
    </source>
</evidence>
<dbReference type="Proteomes" id="UP001159363">
    <property type="component" value="Chromosome 2"/>
</dbReference>
<protein>
    <submittedName>
        <fullName evidence="1">Uncharacterized protein</fullName>
    </submittedName>
</protein>
<keyword evidence="2" id="KW-1185">Reference proteome</keyword>
<gene>
    <name evidence="1" type="ORF">PR048_006698</name>
</gene>
<sequence length="51" mass="5949">MRILVGNTTTRNIYINIFGQPCCYPFNLHKKVLTKGLKEVRLKNCSFVFKT</sequence>
<reference evidence="1 2" key="1">
    <citation type="submission" date="2023-02" db="EMBL/GenBank/DDBJ databases">
        <title>LHISI_Scaffold_Assembly.</title>
        <authorList>
            <person name="Stuart O.P."/>
            <person name="Cleave R."/>
            <person name="Magrath M.J.L."/>
            <person name="Mikheyev A.S."/>
        </authorList>
    </citation>
    <scope>NUCLEOTIDE SEQUENCE [LARGE SCALE GENOMIC DNA]</scope>
    <source>
        <strain evidence="1">Daus_M_001</strain>
        <tissue evidence="1">Leg muscle</tissue>
    </source>
</reference>
<name>A0ABQ9IBR1_9NEOP</name>